<evidence type="ECO:0000259" key="2">
    <source>
        <dbReference type="Pfam" id="PF00144"/>
    </source>
</evidence>
<protein>
    <submittedName>
        <fullName evidence="3">Serine hydrolase domain-containing protein</fullName>
        <ecNumber evidence="3">3.1.1.103</ecNumber>
    </submittedName>
</protein>
<dbReference type="RefSeq" id="WP_316070634.1">
    <property type="nucleotide sequence ID" value="NZ_JAVNWW010000003.1"/>
</dbReference>
<evidence type="ECO:0000256" key="1">
    <source>
        <dbReference type="SAM" id="SignalP"/>
    </source>
</evidence>
<feature type="signal peptide" evidence="1">
    <location>
        <begin position="1"/>
        <end position="18"/>
    </location>
</feature>
<dbReference type="Gene3D" id="3.40.710.10">
    <property type="entry name" value="DD-peptidase/beta-lactamase superfamily"/>
    <property type="match status" value="1"/>
</dbReference>
<dbReference type="Pfam" id="PF00144">
    <property type="entry name" value="Beta-lactamase"/>
    <property type="match status" value="1"/>
</dbReference>
<proteinExistence type="predicted"/>
<organism evidence="3 4">
    <name type="scientific">Aquirufa regiilacus</name>
    <dbReference type="NCBI Taxonomy" id="3024868"/>
    <lineage>
        <taxon>Bacteria</taxon>
        <taxon>Pseudomonadati</taxon>
        <taxon>Bacteroidota</taxon>
        <taxon>Cytophagia</taxon>
        <taxon>Cytophagales</taxon>
        <taxon>Flectobacillaceae</taxon>
        <taxon>Aquirufa</taxon>
    </lineage>
</organism>
<keyword evidence="4" id="KW-1185">Reference proteome</keyword>
<dbReference type="SUPFAM" id="SSF56601">
    <property type="entry name" value="beta-lactamase/transpeptidase-like"/>
    <property type="match status" value="1"/>
</dbReference>
<feature type="domain" description="Beta-lactamase-related" evidence="2">
    <location>
        <begin position="40"/>
        <end position="428"/>
    </location>
</feature>
<comment type="caution">
    <text evidence="3">The sequence shown here is derived from an EMBL/GenBank/DDBJ whole genome shotgun (WGS) entry which is preliminary data.</text>
</comment>
<dbReference type="PANTHER" id="PTHR43283:SF3">
    <property type="entry name" value="BETA-LACTAMASE FAMILY PROTEIN (AFU_ORTHOLOGUE AFUA_5G07500)"/>
    <property type="match status" value="1"/>
</dbReference>
<feature type="chain" id="PRO_5045371874" evidence="1">
    <location>
        <begin position="19"/>
        <end position="439"/>
    </location>
</feature>
<gene>
    <name evidence="3" type="ORF">PQG45_07805</name>
</gene>
<dbReference type="EMBL" id="JAVNWW010000003">
    <property type="protein sequence ID" value="MDU0808937.1"/>
    <property type="molecule type" value="Genomic_DNA"/>
</dbReference>
<dbReference type="PANTHER" id="PTHR43283">
    <property type="entry name" value="BETA-LACTAMASE-RELATED"/>
    <property type="match status" value="1"/>
</dbReference>
<dbReference type="Proteomes" id="UP001249959">
    <property type="component" value="Unassembled WGS sequence"/>
</dbReference>
<evidence type="ECO:0000313" key="3">
    <source>
        <dbReference type="EMBL" id="MDU0808937.1"/>
    </source>
</evidence>
<dbReference type="InterPro" id="IPR050789">
    <property type="entry name" value="Diverse_Enzym_Activities"/>
</dbReference>
<dbReference type="EC" id="3.1.1.103" evidence="3"/>
<evidence type="ECO:0000313" key="4">
    <source>
        <dbReference type="Proteomes" id="UP001249959"/>
    </source>
</evidence>
<keyword evidence="1" id="KW-0732">Signal</keyword>
<sequence length="439" mass="49124">MKHIIYLAVALISFGSFAQNLPAGDPAQLGLSKEGLARVDAFMVKESENQHIPGSIGMIVRHGKVAYKKAFGKANLETGEAMRTDHLFRMASMTKIITGVAGLKLFERGLFTMDTPLETILPEFANMQVLVGYDTLKHQFITRPAKNKILMKHVFTHTSGIAYPPFSSLGREGYLNAGVTIAFPKGDTKLTLADIIHSTAKLPLVHEPGESWTYGMNLEVLGRVIEVLDGRTFADFLRQEIFTPLKMTRTFVGVTPNEWNNMSQVYTQDKSGKKSVYTDEVGKKLLGFSADMSMDYYKNTNTSLAMGGTDVVSNVDDYARFFQMLLNYGQLDGAQILSKKTVEMIEKPLFDVHTNDGVAMGVTGRSQFKAGVTVYVYPEEQAKFETISAGSYFWKGYFGTQYWIDRKEDMFALIFFQLAPEPTNFNEKFRHLVWGSIAK</sequence>
<dbReference type="InterPro" id="IPR001466">
    <property type="entry name" value="Beta-lactam-related"/>
</dbReference>
<keyword evidence="3" id="KW-0378">Hydrolase</keyword>
<name>A0ABU3TSW4_9BACT</name>
<dbReference type="GO" id="GO:0016787">
    <property type="term" value="F:hydrolase activity"/>
    <property type="evidence" value="ECO:0007669"/>
    <property type="project" value="UniProtKB-KW"/>
</dbReference>
<reference evidence="3 4" key="1">
    <citation type="submission" date="2023-09" db="EMBL/GenBank/DDBJ databases">
        <title>Aquirufa genomes.</title>
        <authorList>
            <person name="Pitt A."/>
        </authorList>
    </citation>
    <scope>NUCLEOTIDE SEQUENCE [LARGE SCALE GENOMIC DNA]</scope>
    <source>
        <strain evidence="3 4">LEOWEIH-7C</strain>
    </source>
</reference>
<dbReference type="InterPro" id="IPR012338">
    <property type="entry name" value="Beta-lactam/transpept-like"/>
</dbReference>
<accession>A0ABU3TSW4</accession>